<dbReference type="Proteomes" id="UP000001472">
    <property type="component" value="Chromosome"/>
</dbReference>
<organism evidence="2 3">
    <name type="scientific">Mycobacterium bovis (strain BCG / Pasteur 1173P2)</name>
    <dbReference type="NCBI Taxonomy" id="410289"/>
    <lineage>
        <taxon>Bacteria</taxon>
        <taxon>Bacillati</taxon>
        <taxon>Actinomycetota</taxon>
        <taxon>Actinomycetes</taxon>
        <taxon>Mycobacteriales</taxon>
        <taxon>Mycobacteriaceae</taxon>
        <taxon>Mycobacterium</taxon>
        <taxon>Mycobacterium tuberculosis complex</taxon>
    </lineage>
</organism>
<dbReference type="InterPro" id="IPR019710">
    <property type="entry name" value="DUF4226"/>
</dbReference>
<feature type="compositionally biased region" description="Low complexity" evidence="1">
    <location>
        <begin position="243"/>
        <end position="261"/>
    </location>
</feature>
<gene>
    <name evidence="2" type="ordered locus">BCG_0057</name>
</gene>
<sequence length="477" mass="49312">MAFDAAMSTHEDLLATIRYVRDRTGDPNAWQTGLTPTEVTAVVTSTTRSEQLDAILRKIRQRHSNLYYPAPPDREQGDAARAIADAEAALAHPNSATAQLDLQVVSAILNAHLKTVEGGESLHELQQEIEAAVRIRSDLDTPAGARDFQRFLIGKLKDIREVVATASLDAASKSALMAAWTSLYDASKGDRGDADDRGPASVGSGGAPARGAGQQPELPTRAEPDCLLDSLLLEDPGLLADDLQVPGGTSAAIPSASSTPSLPNLGGATMPGGGATPALVPGVSAPGGLPLSGLLRGVGDEPELTDFDERGQEVRDPADYEHSNEPDERRADDREGADEDAGLGKSESPPQAPTTVTLPNGETVTAASPQLAAAIKAAASGTPIADAFQQQGIAIPLPGTAVANPVDPARISAGDVGVFTDRHALALGPSKALLDGQIQHISAVRGRNFLGWIHPAATATAPARTEAPTPTRPAAAR</sequence>
<evidence type="ECO:0000313" key="3">
    <source>
        <dbReference type="Proteomes" id="UP000001472"/>
    </source>
</evidence>
<feature type="region of interest" description="Disordered" evidence="1">
    <location>
        <begin position="291"/>
        <end position="361"/>
    </location>
</feature>
<dbReference type="HOGENOM" id="CLU_562375_0_0_11"/>
<reference evidence="2 3" key="1">
    <citation type="journal article" date="2007" name="Proc. Natl. Acad. Sci. U.S.A.">
        <title>Genome plasticity of BCG and impact on vaccine efficacy.</title>
        <authorList>
            <person name="Brosch R."/>
            <person name="Gordon S.V."/>
            <person name="Garnier T."/>
            <person name="Eiglmeier K."/>
            <person name="Frigui W."/>
            <person name="Valenti P."/>
            <person name="Dos Santos S."/>
            <person name="Duthoy S."/>
            <person name="Lacroix C."/>
            <person name="Garcia-Pelayo C."/>
            <person name="Inwald J.K."/>
            <person name="Golby P."/>
            <person name="Garcia J.N."/>
            <person name="Hewinson R.G."/>
            <person name="Behr M.A."/>
            <person name="Quail M.A."/>
            <person name="Churcher C."/>
            <person name="Barrell B.G."/>
            <person name="Parkhill J."/>
            <person name="Cole S.T."/>
        </authorList>
    </citation>
    <scope>NUCLEOTIDE SEQUENCE [LARGE SCALE GENOMIC DNA]</scope>
    <source>
        <strain evidence="3">BCG / Pasteur 1173P2</strain>
    </source>
</reference>
<feature type="compositionally biased region" description="Basic and acidic residues" evidence="1">
    <location>
        <begin position="307"/>
        <end position="334"/>
    </location>
</feature>
<evidence type="ECO:0000256" key="1">
    <source>
        <dbReference type="SAM" id="MobiDB-lite"/>
    </source>
</evidence>
<protein>
    <recommendedName>
        <fullName evidence="4">DUF4226 domain-containing protein</fullName>
    </recommendedName>
</protein>
<evidence type="ECO:0000313" key="2">
    <source>
        <dbReference type="EMBL" id="CAL70041.1"/>
    </source>
</evidence>
<dbReference type="AlphaFoldDB" id="A0A0H3M2C5"/>
<dbReference type="EMBL" id="AM408590">
    <property type="protein sequence ID" value="CAL70041.1"/>
    <property type="molecule type" value="Genomic_DNA"/>
</dbReference>
<dbReference type="KEGG" id="mbb:BCG_0057"/>
<feature type="compositionally biased region" description="Basic and acidic residues" evidence="1">
    <location>
        <begin position="187"/>
        <end position="198"/>
    </location>
</feature>
<proteinExistence type="predicted"/>
<feature type="region of interest" description="Disordered" evidence="1">
    <location>
        <begin position="187"/>
        <end position="221"/>
    </location>
</feature>
<feature type="region of interest" description="Disordered" evidence="1">
    <location>
        <begin position="243"/>
        <end position="270"/>
    </location>
</feature>
<name>A0A0H3M2C5_MYCBP</name>
<dbReference type="Pfam" id="PF10774">
    <property type="entry name" value="DUF4226"/>
    <property type="match status" value="1"/>
</dbReference>
<accession>A0A0H3M2C5</accession>
<evidence type="ECO:0008006" key="4">
    <source>
        <dbReference type="Google" id="ProtNLM"/>
    </source>
</evidence>